<dbReference type="OrthoDB" id="676275at2"/>
<organism evidence="1 2">
    <name type="scientific">Empedobacter tilapiae</name>
    <dbReference type="NCBI Taxonomy" id="2491114"/>
    <lineage>
        <taxon>Bacteria</taxon>
        <taxon>Pseudomonadati</taxon>
        <taxon>Bacteroidota</taxon>
        <taxon>Flavobacteriia</taxon>
        <taxon>Flavobacteriales</taxon>
        <taxon>Weeksellaceae</taxon>
        <taxon>Empedobacter</taxon>
    </lineage>
</organism>
<gene>
    <name evidence="1" type="ORF">E4J94_00770</name>
</gene>
<evidence type="ECO:0000313" key="2">
    <source>
        <dbReference type="Proteomes" id="UP000297998"/>
    </source>
</evidence>
<dbReference type="AlphaFoldDB" id="A0A4Z1BK49"/>
<dbReference type="Proteomes" id="UP000297998">
    <property type="component" value="Unassembled WGS sequence"/>
</dbReference>
<protein>
    <submittedName>
        <fullName evidence="1">Uncharacterized protein</fullName>
    </submittedName>
</protein>
<sequence>MMNLLKYIVLIFISSISFAQVKVLEDYISVENNSSEVSNKIISNEDFLRVLIDEYYKLIFEEDLIDNELINYQIVKNEFDFNNINLRKNINHKFSFKSKKNNKYRYSNPLISKNKNYAIIYELDNPNGLSGGGDLILLKLENNKWKKIRILYSWMA</sequence>
<dbReference type="EMBL" id="SRPE01000001">
    <property type="protein sequence ID" value="TGN30137.1"/>
    <property type="molecule type" value="Genomic_DNA"/>
</dbReference>
<comment type="caution">
    <text evidence="1">The sequence shown here is derived from an EMBL/GenBank/DDBJ whole genome shotgun (WGS) entry which is preliminary data.</text>
</comment>
<accession>A0A4Z1BK49</accession>
<dbReference type="RefSeq" id="WP_135834001.1">
    <property type="nucleotide sequence ID" value="NZ_SRPE01000001.1"/>
</dbReference>
<name>A0A4Z1BK49_9FLAO</name>
<proteinExistence type="predicted"/>
<evidence type="ECO:0000313" key="1">
    <source>
        <dbReference type="EMBL" id="TGN30137.1"/>
    </source>
</evidence>
<keyword evidence="2" id="KW-1185">Reference proteome</keyword>
<reference evidence="1 2" key="1">
    <citation type="submission" date="2019-03" db="EMBL/GenBank/DDBJ databases">
        <title>Empedobacter tilapiae sp. nov., isolated from an intestine of Nile tilapia Oreochromis niloticus.</title>
        <authorList>
            <person name="Kim Y.-O."/>
            <person name="Yoon J.-H."/>
        </authorList>
    </citation>
    <scope>NUCLEOTIDE SEQUENCE [LARGE SCALE GENOMIC DNA]</scope>
    <source>
        <strain evidence="1 2">MRS2</strain>
    </source>
</reference>